<evidence type="ECO:0000313" key="2">
    <source>
        <dbReference type="EMBL" id="KAK7750791.1"/>
    </source>
</evidence>
<dbReference type="EMBL" id="JAKJXP020000059">
    <property type="protein sequence ID" value="KAK7750791.1"/>
    <property type="molecule type" value="Genomic_DNA"/>
</dbReference>
<keyword evidence="3" id="KW-1185">Reference proteome</keyword>
<dbReference type="Proteomes" id="UP001320420">
    <property type="component" value="Unassembled WGS sequence"/>
</dbReference>
<feature type="compositionally biased region" description="Polar residues" evidence="1">
    <location>
        <begin position="60"/>
        <end position="70"/>
    </location>
</feature>
<accession>A0AAN9UMZ6</accession>
<gene>
    <name evidence="2" type="ORF">SLS62_007344</name>
</gene>
<name>A0AAN9UMZ6_9PEZI</name>
<organism evidence="2 3">
    <name type="scientific">Diatrype stigma</name>
    <dbReference type="NCBI Taxonomy" id="117547"/>
    <lineage>
        <taxon>Eukaryota</taxon>
        <taxon>Fungi</taxon>
        <taxon>Dikarya</taxon>
        <taxon>Ascomycota</taxon>
        <taxon>Pezizomycotina</taxon>
        <taxon>Sordariomycetes</taxon>
        <taxon>Xylariomycetidae</taxon>
        <taxon>Xylariales</taxon>
        <taxon>Diatrypaceae</taxon>
        <taxon>Diatrype</taxon>
    </lineage>
</organism>
<dbReference type="AlphaFoldDB" id="A0AAN9UMZ6"/>
<feature type="region of interest" description="Disordered" evidence="1">
    <location>
        <begin position="1"/>
        <end position="70"/>
    </location>
</feature>
<protein>
    <submittedName>
        <fullName evidence="2">Uncharacterized protein</fullName>
    </submittedName>
</protein>
<proteinExistence type="predicted"/>
<evidence type="ECO:0000256" key="1">
    <source>
        <dbReference type="SAM" id="MobiDB-lite"/>
    </source>
</evidence>
<sequence>MAPTEINTGSSNSAEKGLDGATVSVRGPTDGEQSAPEIPPKSPLRASRNGKPNGAKDSQGPISESIVSRTQGRVKQLTAELEQKKNLHLRMLFLKVG</sequence>
<evidence type="ECO:0000313" key="3">
    <source>
        <dbReference type="Proteomes" id="UP001320420"/>
    </source>
</evidence>
<reference evidence="2 3" key="1">
    <citation type="submission" date="2024-02" db="EMBL/GenBank/DDBJ databases">
        <title>De novo assembly and annotation of 12 fungi associated with fruit tree decline syndrome in Ontario, Canada.</title>
        <authorList>
            <person name="Sulman M."/>
            <person name="Ellouze W."/>
            <person name="Ilyukhin E."/>
        </authorList>
    </citation>
    <scope>NUCLEOTIDE SEQUENCE [LARGE SCALE GENOMIC DNA]</scope>
    <source>
        <strain evidence="2 3">M11/M66-122</strain>
    </source>
</reference>
<feature type="compositionally biased region" description="Polar residues" evidence="1">
    <location>
        <begin position="1"/>
        <end position="14"/>
    </location>
</feature>
<comment type="caution">
    <text evidence="2">The sequence shown here is derived from an EMBL/GenBank/DDBJ whole genome shotgun (WGS) entry which is preliminary data.</text>
</comment>